<proteinExistence type="predicted"/>
<accession>A0A7W9C419</accession>
<dbReference type="EMBL" id="JACHOQ010000001">
    <property type="protein sequence ID" value="MBB5738620.1"/>
    <property type="molecule type" value="Genomic_DNA"/>
</dbReference>
<dbReference type="Proteomes" id="UP000527324">
    <property type="component" value="Unassembled WGS sequence"/>
</dbReference>
<sequence length="231" mass="24727">MRIAARREACMGHFLHRSECRSWIYPWRCPDCTSAIYVYQCSCGSGVFFETNQPPWPRHDCSAAIVGASMAGAGGWLKAGLDPSTGKGQPLEALKGFVAIGTGAPTPEPPAHIVAPAHQLVGVKAMDPMPGEHESFIGVVRDLKVDTTRIKELYADLGDLGRKLLDLPARGAARQITIEKNDLDPIESYTAVAPVDLLQGVGVGEMVWVELSARHGADRSAWVVVSLGALG</sequence>
<name>A0A7W9C419_9CAUL</name>
<protein>
    <submittedName>
        <fullName evidence="1">Uncharacterized protein</fullName>
    </submittedName>
</protein>
<dbReference type="RefSeq" id="WP_156314210.1">
    <property type="nucleotide sequence ID" value="NZ_CAJFZW010000041.1"/>
</dbReference>
<organism evidence="1 2">
    <name type="scientific">Brevundimonas aurantiaca</name>
    <dbReference type="NCBI Taxonomy" id="74316"/>
    <lineage>
        <taxon>Bacteria</taxon>
        <taxon>Pseudomonadati</taxon>
        <taxon>Pseudomonadota</taxon>
        <taxon>Alphaproteobacteria</taxon>
        <taxon>Caulobacterales</taxon>
        <taxon>Caulobacteraceae</taxon>
        <taxon>Brevundimonas</taxon>
    </lineage>
</organism>
<gene>
    <name evidence="1" type="ORF">GGQ93_000311</name>
</gene>
<dbReference type="AlphaFoldDB" id="A0A7W9C419"/>
<keyword evidence="2" id="KW-1185">Reference proteome</keyword>
<reference evidence="1 2" key="1">
    <citation type="submission" date="2020-08" db="EMBL/GenBank/DDBJ databases">
        <title>Genomic Encyclopedia of Type Strains, Phase IV (KMG-IV): sequencing the most valuable type-strain genomes for metagenomic binning, comparative biology and taxonomic classification.</title>
        <authorList>
            <person name="Goeker M."/>
        </authorList>
    </citation>
    <scope>NUCLEOTIDE SEQUENCE [LARGE SCALE GENOMIC DNA]</scope>
    <source>
        <strain evidence="1 2">DSM 4731</strain>
    </source>
</reference>
<comment type="caution">
    <text evidence="1">The sequence shown here is derived from an EMBL/GenBank/DDBJ whole genome shotgun (WGS) entry which is preliminary data.</text>
</comment>
<evidence type="ECO:0000313" key="2">
    <source>
        <dbReference type="Proteomes" id="UP000527324"/>
    </source>
</evidence>
<evidence type="ECO:0000313" key="1">
    <source>
        <dbReference type="EMBL" id="MBB5738620.1"/>
    </source>
</evidence>